<reference evidence="2 3" key="1">
    <citation type="submission" date="2019-01" db="EMBL/GenBank/DDBJ databases">
        <title>Hymenobacter humicola sp. nov., isolated from soils in Antarctica.</title>
        <authorList>
            <person name="Sedlacek I."/>
            <person name="Holochova P."/>
            <person name="Kralova S."/>
            <person name="Pantucek R."/>
            <person name="Stankova E."/>
            <person name="Vrbovska V."/>
            <person name="Kristofova L."/>
            <person name="Svec P."/>
            <person name="Busse H.-J."/>
        </authorList>
    </citation>
    <scope>NUCLEOTIDE SEQUENCE [LARGE SCALE GENOMIC DNA]</scope>
    <source>
        <strain evidence="2 3">CCM 8852</strain>
    </source>
</reference>
<dbReference type="OrthoDB" id="9797501at2"/>
<dbReference type="EMBL" id="QYCN01000055">
    <property type="protein sequence ID" value="RIY05459.1"/>
    <property type="molecule type" value="Genomic_DNA"/>
</dbReference>
<dbReference type="AlphaFoldDB" id="A0A418QK32"/>
<dbReference type="GO" id="GO:0003677">
    <property type="term" value="F:DNA binding"/>
    <property type="evidence" value="ECO:0007669"/>
    <property type="project" value="InterPro"/>
</dbReference>
<keyword evidence="3" id="KW-1185">Reference proteome</keyword>
<name>A0A418QK32_9BACT</name>
<evidence type="ECO:0000313" key="3">
    <source>
        <dbReference type="Proteomes" id="UP000284250"/>
    </source>
</evidence>
<gene>
    <name evidence="2" type="ORF">D0T11_20400</name>
</gene>
<accession>A0A418QK32</accession>
<dbReference type="PROSITE" id="PS51736">
    <property type="entry name" value="RECOMBINASES_3"/>
    <property type="match status" value="1"/>
</dbReference>
<dbReference type="GO" id="GO:0000150">
    <property type="term" value="F:DNA strand exchange activity"/>
    <property type="evidence" value="ECO:0007669"/>
    <property type="project" value="InterPro"/>
</dbReference>
<dbReference type="InterPro" id="IPR036162">
    <property type="entry name" value="Resolvase-like_N_sf"/>
</dbReference>
<proteinExistence type="predicted"/>
<dbReference type="Pfam" id="PF00239">
    <property type="entry name" value="Resolvase"/>
    <property type="match status" value="1"/>
</dbReference>
<comment type="caution">
    <text evidence="2">The sequence shown here is derived from an EMBL/GenBank/DDBJ whole genome shotgun (WGS) entry which is preliminary data.</text>
</comment>
<feature type="domain" description="Resolvase/invertase-type recombinase catalytic" evidence="1">
    <location>
        <begin position="1"/>
        <end position="67"/>
    </location>
</feature>
<evidence type="ECO:0000259" key="1">
    <source>
        <dbReference type="PROSITE" id="PS51736"/>
    </source>
</evidence>
<protein>
    <recommendedName>
        <fullName evidence="1">Resolvase/invertase-type recombinase catalytic domain-containing protein</fullName>
    </recommendedName>
</protein>
<sequence>MFQKKVSRATRAWSALDKLLTSLRKGYMLYIYKVNRLGHHIKHSLDMVAELEFKGVGFVSLNDTIAA</sequence>
<dbReference type="Proteomes" id="UP000284250">
    <property type="component" value="Unassembled WGS sequence"/>
</dbReference>
<dbReference type="SUPFAM" id="SSF53041">
    <property type="entry name" value="Resolvase-like"/>
    <property type="match status" value="1"/>
</dbReference>
<evidence type="ECO:0000313" key="2">
    <source>
        <dbReference type="EMBL" id="RIY05459.1"/>
    </source>
</evidence>
<dbReference type="Gene3D" id="3.40.50.1390">
    <property type="entry name" value="Resolvase, N-terminal catalytic domain"/>
    <property type="match status" value="1"/>
</dbReference>
<dbReference type="InterPro" id="IPR006119">
    <property type="entry name" value="Resolv_N"/>
</dbReference>
<organism evidence="2 3">
    <name type="scientific">Hymenobacter rubripertinctus</name>
    <dbReference type="NCBI Taxonomy" id="2029981"/>
    <lineage>
        <taxon>Bacteria</taxon>
        <taxon>Pseudomonadati</taxon>
        <taxon>Bacteroidota</taxon>
        <taxon>Cytophagia</taxon>
        <taxon>Cytophagales</taxon>
        <taxon>Hymenobacteraceae</taxon>
        <taxon>Hymenobacter</taxon>
    </lineage>
</organism>